<keyword evidence="3" id="KW-0813">Transport</keyword>
<evidence type="ECO:0000256" key="3">
    <source>
        <dbReference type="ARBA" id="ARBA00022448"/>
    </source>
</evidence>
<keyword evidence="7" id="KW-1185">Reference proteome</keyword>
<organism evidence="6 7">
    <name type="scientific">Drosophila rubida</name>
    <dbReference type="NCBI Taxonomy" id="30044"/>
    <lineage>
        <taxon>Eukaryota</taxon>
        <taxon>Metazoa</taxon>
        <taxon>Ecdysozoa</taxon>
        <taxon>Arthropoda</taxon>
        <taxon>Hexapoda</taxon>
        <taxon>Insecta</taxon>
        <taxon>Pterygota</taxon>
        <taxon>Neoptera</taxon>
        <taxon>Endopterygota</taxon>
        <taxon>Diptera</taxon>
        <taxon>Brachycera</taxon>
        <taxon>Muscomorpha</taxon>
        <taxon>Ephydroidea</taxon>
        <taxon>Drosophilidae</taxon>
        <taxon>Drosophila</taxon>
    </lineage>
</organism>
<reference evidence="6" key="1">
    <citation type="journal article" date="2021" name="Mol. Ecol. Resour.">
        <title>Phylogenomic analyses of the genus Drosophila reveals genomic signals of climate adaptation.</title>
        <authorList>
            <person name="Li F."/>
            <person name="Rane R.V."/>
            <person name="Luria V."/>
            <person name="Xiong Z."/>
            <person name="Chen J."/>
            <person name="Li Z."/>
            <person name="Catullo R.A."/>
            <person name="Griffin P.C."/>
            <person name="Schiffer M."/>
            <person name="Pearce S."/>
            <person name="Lee S.F."/>
            <person name="McElroy K."/>
            <person name="Stocker A."/>
            <person name="Shirriffs J."/>
            <person name="Cockerell F."/>
            <person name="Coppin C."/>
            <person name="Sgro C.M."/>
            <person name="Karger A."/>
            <person name="Cain J.W."/>
            <person name="Weber J.A."/>
            <person name="Santpere G."/>
            <person name="Kirschner M.W."/>
            <person name="Hoffmann A.A."/>
            <person name="Oakeshott J.G."/>
            <person name="Zhang G."/>
        </authorList>
    </citation>
    <scope>NUCLEOTIDE SEQUENCE</scope>
    <source>
        <strain evidence="6">BGI-SZ-2011g</strain>
    </source>
</reference>
<dbReference type="GO" id="GO:0032456">
    <property type="term" value="P:endocytic recycling"/>
    <property type="evidence" value="ECO:0007669"/>
    <property type="project" value="InterPro"/>
</dbReference>
<dbReference type="AlphaFoldDB" id="A0AAD4PGP9"/>
<gene>
    <name evidence="6" type="ORF">KR093_006553</name>
</gene>
<keyword evidence="4" id="KW-0967">Endosome</keyword>
<dbReference type="PANTHER" id="PTHR13673">
    <property type="entry name" value="ESOPHAGEAL CANCER ASSOCIATED PROTEIN"/>
    <property type="match status" value="1"/>
</dbReference>
<comment type="similarity">
    <text evidence="2">Belongs to the VPS35L family.</text>
</comment>
<feature type="non-terminal residue" evidence="6">
    <location>
        <position position="985"/>
    </location>
</feature>
<evidence type="ECO:0000313" key="7">
    <source>
        <dbReference type="Proteomes" id="UP001200034"/>
    </source>
</evidence>
<accession>A0AAD4PGP9</accession>
<dbReference type="PANTHER" id="PTHR13673:SF0">
    <property type="entry name" value="VPS35 ENDOSOMAL PROTEIN-SORTING FACTOR-LIKE"/>
    <property type="match status" value="1"/>
</dbReference>
<dbReference type="GO" id="GO:0005768">
    <property type="term" value="C:endosome"/>
    <property type="evidence" value="ECO:0007669"/>
    <property type="project" value="UniProtKB-SubCell"/>
</dbReference>
<keyword evidence="5" id="KW-0653">Protein transport</keyword>
<dbReference type="EMBL" id="JAJJHW010003409">
    <property type="protein sequence ID" value="KAH8359425.1"/>
    <property type="molecule type" value="Genomic_DNA"/>
</dbReference>
<name>A0AAD4PGP9_9MUSC</name>
<dbReference type="InterPro" id="IPR029705">
    <property type="entry name" value="VPS35L"/>
</dbReference>
<protein>
    <recommendedName>
        <fullName evidence="8">VPS35 endosomal protein sorting factor-like</fullName>
    </recommendedName>
</protein>
<dbReference type="Proteomes" id="UP001200034">
    <property type="component" value="Unassembled WGS sequence"/>
</dbReference>
<proteinExistence type="inferred from homology"/>
<evidence type="ECO:0000313" key="6">
    <source>
        <dbReference type="EMBL" id="KAH8359425.1"/>
    </source>
</evidence>
<dbReference type="GO" id="GO:0015031">
    <property type="term" value="P:protein transport"/>
    <property type="evidence" value="ECO:0007669"/>
    <property type="project" value="UniProtKB-KW"/>
</dbReference>
<evidence type="ECO:0000256" key="5">
    <source>
        <dbReference type="ARBA" id="ARBA00022927"/>
    </source>
</evidence>
<comment type="caution">
    <text evidence="6">The sequence shown here is derived from an EMBL/GenBank/DDBJ whole genome shotgun (WGS) entry which is preliminary data.</text>
</comment>
<evidence type="ECO:0000256" key="4">
    <source>
        <dbReference type="ARBA" id="ARBA00022753"/>
    </source>
</evidence>
<evidence type="ECO:0000256" key="1">
    <source>
        <dbReference type="ARBA" id="ARBA00004177"/>
    </source>
</evidence>
<evidence type="ECO:0000256" key="2">
    <source>
        <dbReference type="ARBA" id="ARBA00010704"/>
    </source>
</evidence>
<sequence>ITLFYRACAPRCYQVTKNHLRSHATQEHPLKQMAASVMENNPLSLALALEGTDPLSKFARQEQELNNPLSQMASEFTLKSKRSNAIEPEDNTLNWSTRRLGILNRFTTNEKLSLSTSFLCTSNLEGGGENFKAQTVVADKVKYRLEQLDHFDDGSMRHMMDLTQQEYIQRFDQLKQELVQSWHSDQRVKALKIAIQCAKMLSDTSVLQFYPSQYVLITDILDVFGKLVYERLRAKAAGVPGASAVALQREREAARDTCQNWFYKIASIRELLPRLYLEMAIFKCYEFLTSSQQETEQLLFRLTSQLRGIADPLVSSYVRCYLVRVGVPVTSSKQYIRDNFNDFFIMYPQIFRLVARYNLHPEIITASAYLQLYAPSLDFMLQCLMHKSEVYAEEMLSECKQLKNNGAVLLSILNSSKGEFIASHAHEFLELINNCDTPGISKSQLLRPLGSCVSSCAPLQEQRVPFLNAAFQTINTLTDPNEYINCVETWTPFVAQYFTVIIPQYAPKKVNVDVDLIIQLLQIHEVNRLLGELNSRMCLGKAYEKHYGQLQSILTRIMQNYRSIELLLIQPHFLPYLDLFHKESVRVEVCKSILSYYRQNSEGQTCDAVVTNALMYLGKILNDSVNALTVEDERRQISQLINGFINKVHFGRDLEQQLSFYVEARGTFGNLDAVYITLVHAVCKLTMRTSNRQLSKSLGFIKACIAYCFITIPSITAVQQKMDLYLLCGQLALRHLCLGQGKIFNLALKFTDLFILAADACFEAALQLVNELPTVAMDFEGKPRCLERYLVAYLCNMLATLIVVPDSPEQGVLYFLRLLLDIVGRRSFKVNSTAPTIIYLHALDMLYVQSLEQFPYHIDGVVSNDALYGHDPKFLVEVNNLCGQVVDAILLQLKSLGAAQQLRTQAQLSMELFMRIVRYADLDKEPLCQLAVKLWLLANKSQAELDTETIPQTLCSVEHFYKLVKDASPSRAQTIAKLLLRMRDS</sequence>
<comment type="subcellular location">
    <subcellularLocation>
        <location evidence="1">Endosome</location>
    </subcellularLocation>
</comment>
<evidence type="ECO:0008006" key="8">
    <source>
        <dbReference type="Google" id="ProtNLM"/>
    </source>
</evidence>